<dbReference type="AlphaFoldDB" id="A0A3P7RC17"/>
<dbReference type="OrthoDB" id="18978at2759"/>
<accession>A0A3P7RC17</accession>
<reference evidence="1 2" key="1">
    <citation type="submission" date="2018-11" db="EMBL/GenBank/DDBJ databases">
        <authorList>
            <consortium name="Pathogen Informatics"/>
        </authorList>
    </citation>
    <scope>NUCLEOTIDE SEQUENCE [LARGE SCALE GENOMIC DNA]</scope>
</reference>
<organism evidence="1 2">
    <name type="scientific">Dibothriocephalus latus</name>
    <name type="common">Fish tapeworm</name>
    <name type="synonym">Diphyllobothrium latum</name>
    <dbReference type="NCBI Taxonomy" id="60516"/>
    <lineage>
        <taxon>Eukaryota</taxon>
        <taxon>Metazoa</taxon>
        <taxon>Spiralia</taxon>
        <taxon>Lophotrochozoa</taxon>
        <taxon>Platyhelminthes</taxon>
        <taxon>Cestoda</taxon>
        <taxon>Eucestoda</taxon>
        <taxon>Diphyllobothriidea</taxon>
        <taxon>Diphyllobothriidae</taxon>
        <taxon>Dibothriocephalus</taxon>
    </lineage>
</organism>
<gene>
    <name evidence="1" type="ORF">DILT_LOCUS18306</name>
</gene>
<keyword evidence="2" id="KW-1185">Reference proteome</keyword>
<proteinExistence type="predicted"/>
<sequence length="161" mass="17965">MLLIPQCQFVKNLKLLVRRVHDLYAPYLFIPFSDSPNLNLYLESIYSSQYDQTHHHRQSGDNSAVSAALLGFRFLATAAAKFAQTLDKCMDSYVPNTSSSDVFALFNASAAILDYVNYTQLHEQIEKYSFLSTNQLSTALALRPTVGRPSLVLRVGLSPIG</sequence>
<name>A0A3P7RC17_DIBLA</name>
<dbReference type="EMBL" id="UYRU01099221">
    <property type="protein sequence ID" value="VDN40646.1"/>
    <property type="molecule type" value="Genomic_DNA"/>
</dbReference>
<evidence type="ECO:0000313" key="1">
    <source>
        <dbReference type="EMBL" id="VDN40646.1"/>
    </source>
</evidence>
<feature type="non-terminal residue" evidence="1">
    <location>
        <position position="161"/>
    </location>
</feature>
<dbReference type="Proteomes" id="UP000281553">
    <property type="component" value="Unassembled WGS sequence"/>
</dbReference>
<evidence type="ECO:0000313" key="2">
    <source>
        <dbReference type="Proteomes" id="UP000281553"/>
    </source>
</evidence>
<protein>
    <submittedName>
        <fullName evidence="1">Uncharacterized protein</fullName>
    </submittedName>
</protein>